<dbReference type="PANTHER" id="PTHR47685">
    <property type="entry name" value="MAGNESIUM TRANSPORT PROTEIN CORA"/>
    <property type="match status" value="1"/>
</dbReference>
<dbReference type="OrthoDB" id="341259at2759"/>
<dbReference type="Pfam" id="PF12796">
    <property type="entry name" value="Ank_2"/>
    <property type="match status" value="1"/>
</dbReference>
<dbReference type="Pfam" id="PF01544">
    <property type="entry name" value="CorA"/>
    <property type="match status" value="1"/>
</dbReference>
<feature type="transmembrane region" description="Helical" evidence="3">
    <location>
        <begin position="935"/>
        <end position="968"/>
    </location>
</feature>
<dbReference type="STRING" id="1149755.A0A2J6S5C0"/>
<dbReference type="SMART" id="SM00248">
    <property type="entry name" value="ANK"/>
    <property type="match status" value="3"/>
</dbReference>
<dbReference type="InterPro" id="IPR036770">
    <property type="entry name" value="Ankyrin_rpt-contain_sf"/>
</dbReference>
<evidence type="ECO:0000256" key="3">
    <source>
        <dbReference type="SAM" id="Phobius"/>
    </source>
</evidence>
<dbReference type="EMBL" id="KZ613939">
    <property type="protein sequence ID" value="PMD45962.1"/>
    <property type="molecule type" value="Genomic_DNA"/>
</dbReference>
<dbReference type="Gene3D" id="1.20.58.340">
    <property type="entry name" value="Magnesium transport protein CorA, transmembrane region"/>
    <property type="match status" value="1"/>
</dbReference>
<organism evidence="4 5">
    <name type="scientific">Hyaloscypha variabilis (strain UAMH 11265 / GT02V1 / F)</name>
    <name type="common">Meliniomyces variabilis</name>
    <dbReference type="NCBI Taxonomy" id="1149755"/>
    <lineage>
        <taxon>Eukaryota</taxon>
        <taxon>Fungi</taxon>
        <taxon>Dikarya</taxon>
        <taxon>Ascomycota</taxon>
        <taxon>Pezizomycotina</taxon>
        <taxon>Leotiomycetes</taxon>
        <taxon>Helotiales</taxon>
        <taxon>Hyaloscyphaceae</taxon>
        <taxon>Hyaloscypha</taxon>
        <taxon>Hyaloscypha variabilis</taxon>
    </lineage>
</organism>
<dbReference type="PANTHER" id="PTHR47685:SF1">
    <property type="entry name" value="MAGNESIUM TRANSPORT PROTEIN CORA"/>
    <property type="match status" value="1"/>
</dbReference>
<dbReference type="Proteomes" id="UP000235786">
    <property type="component" value="Unassembled WGS sequence"/>
</dbReference>
<name>A0A2J6S5C0_HYAVF</name>
<dbReference type="GO" id="GO:0046873">
    <property type="term" value="F:metal ion transmembrane transporter activity"/>
    <property type="evidence" value="ECO:0007669"/>
    <property type="project" value="InterPro"/>
</dbReference>
<accession>A0A2J6S5C0</accession>
<feature type="transmembrane region" description="Helical" evidence="3">
    <location>
        <begin position="898"/>
        <end position="923"/>
    </location>
</feature>
<dbReference type="InterPro" id="IPR002523">
    <property type="entry name" value="MgTranspt_CorA/ZnTranspt_ZntB"/>
</dbReference>
<dbReference type="Gene3D" id="1.25.40.20">
    <property type="entry name" value="Ankyrin repeat-containing domain"/>
    <property type="match status" value="1"/>
</dbReference>
<dbReference type="GO" id="GO:0016020">
    <property type="term" value="C:membrane"/>
    <property type="evidence" value="ECO:0007669"/>
    <property type="project" value="InterPro"/>
</dbReference>
<proteinExistence type="predicted"/>
<dbReference type="PROSITE" id="PS50088">
    <property type="entry name" value="ANK_REPEAT"/>
    <property type="match status" value="1"/>
</dbReference>
<dbReference type="SUPFAM" id="SSF48403">
    <property type="entry name" value="Ankyrin repeat"/>
    <property type="match status" value="1"/>
</dbReference>
<keyword evidence="1" id="KW-0040">ANK repeat</keyword>
<reference evidence="4 5" key="1">
    <citation type="submission" date="2016-04" db="EMBL/GenBank/DDBJ databases">
        <title>A degradative enzymes factory behind the ericoid mycorrhizal symbiosis.</title>
        <authorList>
            <consortium name="DOE Joint Genome Institute"/>
            <person name="Martino E."/>
            <person name="Morin E."/>
            <person name="Grelet G."/>
            <person name="Kuo A."/>
            <person name="Kohler A."/>
            <person name="Daghino S."/>
            <person name="Barry K."/>
            <person name="Choi C."/>
            <person name="Cichocki N."/>
            <person name="Clum A."/>
            <person name="Copeland A."/>
            <person name="Hainaut M."/>
            <person name="Haridas S."/>
            <person name="Labutti K."/>
            <person name="Lindquist E."/>
            <person name="Lipzen A."/>
            <person name="Khouja H.-R."/>
            <person name="Murat C."/>
            <person name="Ohm R."/>
            <person name="Olson A."/>
            <person name="Spatafora J."/>
            <person name="Veneault-Fourrey C."/>
            <person name="Henrissat B."/>
            <person name="Grigoriev I."/>
            <person name="Martin F."/>
            <person name="Perotto S."/>
        </authorList>
    </citation>
    <scope>NUCLEOTIDE SEQUENCE [LARGE SCALE GENOMIC DNA]</scope>
    <source>
        <strain evidence="4 5">F</strain>
    </source>
</reference>
<keyword evidence="3" id="KW-0472">Membrane</keyword>
<dbReference type="InterPro" id="IPR002110">
    <property type="entry name" value="Ankyrin_rpt"/>
</dbReference>
<keyword evidence="3" id="KW-1133">Transmembrane helix</keyword>
<feature type="compositionally biased region" description="Low complexity" evidence="2">
    <location>
        <begin position="31"/>
        <end position="44"/>
    </location>
</feature>
<evidence type="ECO:0000256" key="2">
    <source>
        <dbReference type="SAM" id="MobiDB-lite"/>
    </source>
</evidence>
<protein>
    <submittedName>
        <fullName evidence="4">Uncharacterized protein</fullName>
    </submittedName>
</protein>
<feature type="region of interest" description="Disordered" evidence="2">
    <location>
        <begin position="280"/>
        <end position="302"/>
    </location>
</feature>
<dbReference type="InterPro" id="IPR050829">
    <property type="entry name" value="CorA_MIT"/>
</dbReference>
<feature type="repeat" description="ANK" evidence="1">
    <location>
        <begin position="210"/>
        <end position="242"/>
    </location>
</feature>
<evidence type="ECO:0000313" key="5">
    <source>
        <dbReference type="Proteomes" id="UP000235786"/>
    </source>
</evidence>
<keyword evidence="3" id="KW-0812">Transmembrane</keyword>
<gene>
    <name evidence="4" type="ORF">L207DRAFT_561430</name>
</gene>
<dbReference type="AlphaFoldDB" id="A0A2J6S5C0"/>
<sequence length="1042" mass="119099">MSLPITKSYADETRSLEGGPSVENTLGTLDSSANLINSSASNGAPRSASIETIGEPLRDHPRNSTRSGNPSPQPTPRRPSIAQVLGRTPSRSSQASEQSDEISPRRAKKKQARPKNRRRRSSSRRTHGDFISFLSNPTTGRAANFREQSVLEVAISEGDVNRVKQLLLDGSPIDDTSGNPLHATALEGNEAILNLLLESESFDVDARDSRERTAVYCATSRGHDAIVRILLDQGAEPLSFDEERIAKLELGRWRLYEAQIRQSESITSQNRTFTGAELTLEPQDNSGEDLRPAQSSPLVPKRDMPKGVDHLYRLIMGSAETIKEKFRETNDERRAAQWRGEWVRGPMPNLPVPNPQSGMGNTQQQVPYPGFGFEISVVQFDFGPTGGHRIISPPPTVDELLYGPLGVDSIAKGDSAASLAICRWYHIPANHLGWTKELIRRIYERRSPEEQRKRDVILSQEPFNNPNIVDQAHIPPQSRALRASCRKMTLDKDGAQLLSPAFALHMPFIHWETEENRAEMNHVLDTVRRADQSRSIPDMGAILENPYWSKNERLLCAYLYSDPPVHPRRTLHQFYHHILEDTTERDQDQIITRYYHDLWRRNHRATVNEDEFVFAMRPAEEPQFSFHLFEGAFESREPFLENHDTEARFVMMVDQLWLWILDDNTIITSFPQNWSHDDGSPKDSTDVLKNIHNFLSIVNRPPLQSVYDLANIIVDKCLETFCRRSTPYGIIQILDVYEVLIASVTERHTKIFNKFTSGLKIKGSRHQNSESVIDYERLYNIDEEIQLLKEVKDTQDELQILSGLLETQISVLKQATEVMSDRRDFQDTTLRFPFDFGILHQLVIDQERRRSSLQARLQAEATTKALRFLLDLKGKQARISEAISARSTAESTKRQGNIMVLFTLVTIIFAPLSLIASIFNIRIVEFPIDLHLKFVFYYMFSYGFGIAIAIILPMVIYTTCLSIVKVIFRLTDRILKWRWFHVRRKMKRQLELQNSDYASSSGLVEEHAKKRVPFWRRQVPSMLKESSYVFDAEKGVNISKKV</sequence>
<evidence type="ECO:0000256" key="1">
    <source>
        <dbReference type="PROSITE-ProRule" id="PRU00023"/>
    </source>
</evidence>
<feature type="region of interest" description="Disordered" evidence="2">
    <location>
        <begin position="1"/>
        <end position="137"/>
    </location>
</feature>
<keyword evidence="5" id="KW-1185">Reference proteome</keyword>
<feature type="compositionally biased region" description="Basic residues" evidence="2">
    <location>
        <begin position="105"/>
        <end position="125"/>
    </location>
</feature>
<evidence type="ECO:0000313" key="4">
    <source>
        <dbReference type="EMBL" id="PMD45962.1"/>
    </source>
</evidence>